<reference evidence="3 4" key="1">
    <citation type="submission" date="2019-06" db="EMBL/GenBank/DDBJ databases">
        <title>Whole genome shotgun sequence of Cellulomonas uda NBRC 3747.</title>
        <authorList>
            <person name="Hosoyama A."/>
            <person name="Uohara A."/>
            <person name="Ohji S."/>
            <person name="Ichikawa N."/>
        </authorList>
    </citation>
    <scope>NUCLEOTIDE SEQUENCE [LARGE SCALE GENOMIC DNA]</scope>
    <source>
        <strain evidence="3 4">NBRC 3747</strain>
    </source>
</reference>
<accession>A0A4Y3KFZ2</accession>
<name>A0A4Y3KFZ2_CELUD</name>
<dbReference type="EMBL" id="BJLP01000039">
    <property type="protein sequence ID" value="GEA81820.1"/>
    <property type="molecule type" value="Genomic_DNA"/>
</dbReference>
<dbReference type="AlphaFoldDB" id="A0A4Y3KFZ2"/>
<feature type="region of interest" description="Disordered" evidence="1">
    <location>
        <begin position="13"/>
        <end position="41"/>
    </location>
</feature>
<evidence type="ECO:0000313" key="4">
    <source>
        <dbReference type="Proteomes" id="UP000315842"/>
    </source>
</evidence>
<dbReference type="PANTHER" id="PTHR35535">
    <property type="entry name" value="HEAT SHOCK PROTEIN HSLJ"/>
    <property type="match status" value="1"/>
</dbReference>
<feature type="compositionally biased region" description="Polar residues" evidence="1">
    <location>
        <begin position="23"/>
        <end position="34"/>
    </location>
</feature>
<protein>
    <recommendedName>
        <fullName evidence="2">DUF306 domain-containing protein</fullName>
    </recommendedName>
</protein>
<dbReference type="Gene3D" id="2.40.128.270">
    <property type="match status" value="1"/>
</dbReference>
<dbReference type="Pfam" id="PF03724">
    <property type="entry name" value="META"/>
    <property type="match status" value="1"/>
</dbReference>
<dbReference type="InterPro" id="IPR053147">
    <property type="entry name" value="Hsp_HslJ-like"/>
</dbReference>
<dbReference type="InterPro" id="IPR038670">
    <property type="entry name" value="HslJ-like_sf"/>
</dbReference>
<evidence type="ECO:0000259" key="2">
    <source>
        <dbReference type="Pfam" id="PF03724"/>
    </source>
</evidence>
<evidence type="ECO:0000313" key="3">
    <source>
        <dbReference type="EMBL" id="GEA81820.1"/>
    </source>
</evidence>
<organism evidence="3 4">
    <name type="scientific">Cellulomonas uda</name>
    <dbReference type="NCBI Taxonomy" id="1714"/>
    <lineage>
        <taxon>Bacteria</taxon>
        <taxon>Bacillati</taxon>
        <taxon>Actinomycetota</taxon>
        <taxon>Actinomycetes</taxon>
        <taxon>Micrococcales</taxon>
        <taxon>Cellulomonadaceae</taxon>
        <taxon>Cellulomonas</taxon>
    </lineage>
</organism>
<dbReference type="InterPro" id="IPR005184">
    <property type="entry name" value="DUF306_Meta_HslJ"/>
</dbReference>
<evidence type="ECO:0000256" key="1">
    <source>
        <dbReference type="SAM" id="MobiDB-lite"/>
    </source>
</evidence>
<dbReference type="Proteomes" id="UP000315842">
    <property type="component" value="Unassembled WGS sequence"/>
</dbReference>
<dbReference type="PANTHER" id="PTHR35535:SF1">
    <property type="entry name" value="HEAT SHOCK PROTEIN HSLJ"/>
    <property type="match status" value="1"/>
</dbReference>
<sequence length="140" mass="14726">MLRLVGRWRVDVRTATPPPADDATSSEPPRTASLTFEGDGQVFGTGGVNRLRGTWSVEGDTLTFGPVASTLMAGPTAAMHQEAELLRLLHEPLELRAPDGSPVTVLEPLAAPAGPTDDGAAARVELVTATGERLTLTRED</sequence>
<gene>
    <name evidence="3" type="ORF">CUD01_22640</name>
</gene>
<keyword evidence="4" id="KW-1185">Reference proteome</keyword>
<comment type="caution">
    <text evidence="3">The sequence shown here is derived from an EMBL/GenBank/DDBJ whole genome shotgun (WGS) entry which is preliminary data.</text>
</comment>
<proteinExistence type="predicted"/>
<dbReference type="RefSeq" id="WP_141321200.1">
    <property type="nucleotide sequence ID" value="NZ_BJLP01000039.1"/>
</dbReference>
<feature type="domain" description="DUF306" evidence="2">
    <location>
        <begin position="7"/>
        <end position="93"/>
    </location>
</feature>